<dbReference type="Proteomes" id="UP000261640">
    <property type="component" value="Unplaced"/>
</dbReference>
<dbReference type="Gene3D" id="1.10.533.10">
    <property type="entry name" value="Death Domain, Fas"/>
    <property type="match status" value="1"/>
</dbReference>
<dbReference type="Ensembl" id="ENSMAMT00000032272.2">
    <property type="protein sequence ID" value="ENSMAMP00000031452.2"/>
    <property type="gene ID" value="ENSMAMG00000021181.2"/>
</dbReference>
<evidence type="ECO:0000313" key="2">
    <source>
        <dbReference type="Proteomes" id="UP000261640"/>
    </source>
</evidence>
<evidence type="ECO:0008006" key="3">
    <source>
        <dbReference type="Google" id="ProtNLM"/>
    </source>
</evidence>
<protein>
    <recommendedName>
        <fullName evidence="3">CARD domain-containing protein</fullName>
    </recommendedName>
</protein>
<name>A0A3Q3N4G9_9TELE</name>
<organism evidence="1 2">
    <name type="scientific">Mastacembelus armatus</name>
    <name type="common">zig-zag eel</name>
    <dbReference type="NCBI Taxonomy" id="205130"/>
    <lineage>
        <taxon>Eukaryota</taxon>
        <taxon>Metazoa</taxon>
        <taxon>Chordata</taxon>
        <taxon>Craniata</taxon>
        <taxon>Vertebrata</taxon>
        <taxon>Euteleostomi</taxon>
        <taxon>Actinopterygii</taxon>
        <taxon>Neopterygii</taxon>
        <taxon>Teleostei</taxon>
        <taxon>Neoteleostei</taxon>
        <taxon>Acanthomorphata</taxon>
        <taxon>Anabantaria</taxon>
        <taxon>Synbranchiformes</taxon>
        <taxon>Mastacembelidae</taxon>
        <taxon>Mastacembelus</taxon>
    </lineage>
</organism>
<proteinExistence type="predicted"/>
<dbReference type="SUPFAM" id="SSF47986">
    <property type="entry name" value="DEATH domain"/>
    <property type="match status" value="1"/>
</dbReference>
<dbReference type="InterPro" id="IPR011029">
    <property type="entry name" value="DEATH-like_dom_sf"/>
</dbReference>
<keyword evidence="2" id="KW-1185">Reference proteome</keyword>
<dbReference type="AlphaFoldDB" id="A0A3Q3N4G9"/>
<reference evidence="1" key="1">
    <citation type="submission" date="2025-08" db="UniProtKB">
        <authorList>
            <consortium name="Ensembl"/>
        </authorList>
    </citation>
    <scope>IDENTIFICATION</scope>
</reference>
<dbReference type="STRING" id="205130.ENSMAMP00000031452"/>
<dbReference type="GeneTree" id="ENSGT00940000178034"/>
<evidence type="ECO:0000313" key="1">
    <source>
        <dbReference type="Ensembl" id="ENSMAMP00000031452.2"/>
    </source>
</evidence>
<accession>A0A3Q3N4G9</accession>
<dbReference type="InParanoid" id="A0A3Q3N4G9"/>
<sequence length="134" mass="15471">WTVDVKRPHQLLWVSLLKLFCTDYGLILNKVQEKGLITSREYTNLKSINKEDVEGHVVGLLDKIMGKGENTCQDFLKLLETDKDIKATYPDLKNIRVQQCSGDMSLGTCRIWYRNDCIQYSTHTSPQYVLCLEV</sequence>
<reference evidence="1" key="2">
    <citation type="submission" date="2025-09" db="UniProtKB">
        <authorList>
            <consortium name="Ensembl"/>
        </authorList>
    </citation>
    <scope>IDENTIFICATION</scope>
</reference>